<reference evidence="2" key="1">
    <citation type="journal article" date="2021" name="bioRxiv">
        <title>Unraveling nitrogen, sulfur and carbon metabolic pathways and microbial community transcriptional responses to substrate deprivation and toxicity stresses in a bioreactor mimicking anoxic brackish coastal sediment conditions.</title>
        <authorList>
            <person name="Martins P.D."/>
            <person name="Echeveste M.J."/>
            <person name="Arshad A."/>
            <person name="Kurth J."/>
            <person name="Ouboter H."/>
            <person name="Jetten M.S.M."/>
            <person name="Welte C.U."/>
        </authorList>
    </citation>
    <scope>NUCLEOTIDE SEQUENCE</scope>
    <source>
        <strain evidence="2">MAG_39</strain>
    </source>
</reference>
<dbReference type="EMBL" id="JAIOIV010000127">
    <property type="protein sequence ID" value="MBZ0157706.1"/>
    <property type="molecule type" value="Genomic_DNA"/>
</dbReference>
<evidence type="ECO:0000256" key="1">
    <source>
        <dbReference type="SAM" id="MobiDB-lite"/>
    </source>
</evidence>
<evidence type="ECO:0000313" key="3">
    <source>
        <dbReference type="Proteomes" id="UP000705867"/>
    </source>
</evidence>
<dbReference type="AlphaFoldDB" id="A0A953J7J0"/>
<proteinExistence type="predicted"/>
<dbReference type="Proteomes" id="UP000705867">
    <property type="component" value="Unassembled WGS sequence"/>
</dbReference>
<protein>
    <submittedName>
        <fullName evidence="2">Uncharacterized protein</fullName>
    </submittedName>
</protein>
<sequence length="132" mass="15348">MAMGMMQIRHMSMGVNEKAMLMLMTVRLTKSVFMRVIMMFIVNVPVLVKQHLILMVVFVGFSENGSCEAEIITSLERRFLKRNGDASPEVSDYREQEETDSAPEIQKTCQYQRRYPLKQYFCDRSTHTEKPG</sequence>
<feature type="region of interest" description="Disordered" evidence="1">
    <location>
        <begin position="83"/>
        <end position="104"/>
    </location>
</feature>
<reference evidence="2" key="2">
    <citation type="submission" date="2021-08" db="EMBL/GenBank/DDBJ databases">
        <authorList>
            <person name="Dalcin Martins P."/>
        </authorList>
    </citation>
    <scope>NUCLEOTIDE SEQUENCE</scope>
    <source>
        <strain evidence="2">MAG_39</strain>
    </source>
</reference>
<accession>A0A953J7J0</accession>
<organism evidence="2 3">
    <name type="scientific">Candidatus Nitrobium versatile</name>
    <dbReference type="NCBI Taxonomy" id="2884831"/>
    <lineage>
        <taxon>Bacteria</taxon>
        <taxon>Pseudomonadati</taxon>
        <taxon>Nitrospirota</taxon>
        <taxon>Nitrospiria</taxon>
        <taxon>Nitrospirales</taxon>
        <taxon>Nitrospiraceae</taxon>
        <taxon>Candidatus Nitrobium</taxon>
    </lineage>
</organism>
<comment type="caution">
    <text evidence="2">The sequence shown here is derived from an EMBL/GenBank/DDBJ whole genome shotgun (WGS) entry which is preliminary data.</text>
</comment>
<gene>
    <name evidence="2" type="ORF">K8I29_16040</name>
</gene>
<evidence type="ECO:0000313" key="2">
    <source>
        <dbReference type="EMBL" id="MBZ0157706.1"/>
    </source>
</evidence>
<name>A0A953J7J0_9BACT</name>